<evidence type="ECO:0000313" key="4">
    <source>
        <dbReference type="Proteomes" id="UP000326924"/>
    </source>
</evidence>
<feature type="region of interest" description="Disordered" evidence="1">
    <location>
        <begin position="1"/>
        <end position="50"/>
    </location>
</feature>
<evidence type="ECO:0000256" key="1">
    <source>
        <dbReference type="SAM" id="MobiDB-lite"/>
    </source>
</evidence>
<dbReference type="AlphaFoldDB" id="A0A5J5EYR3"/>
<name>A0A5J5EYR3_9PEZI</name>
<comment type="caution">
    <text evidence="3">The sequence shown here is derived from an EMBL/GenBank/DDBJ whole genome shotgun (WGS) entry which is preliminary data.</text>
</comment>
<evidence type="ECO:0000313" key="3">
    <source>
        <dbReference type="EMBL" id="KAA8908195.1"/>
    </source>
</evidence>
<accession>A0A5J5EYR3</accession>
<evidence type="ECO:0000259" key="2">
    <source>
        <dbReference type="Pfam" id="PF20415"/>
    </source>
</evidence>
<dbReference type="InterPro" id="IPR046522">
    <property type="entry name" value="DUF6699"/>
</dbReference>
<dbReference type="OrthoDB" id="5363135at2759"/>
<dbReference type="Pfam" id="PF20415">
    <property type="entry name" value="DUF6699"/>
    <property type="match status" value="1"/>
</dbReference>
<organism evidence="3 4">
    <name type="scientific">Sphaerosporella brunnea</name>
    <dbReference type="NCBI Taxonomy" id="1250544"/>
    <lineage>
        <taxon>Eukaryota</taxon>
        <taxon>Fungi</taxon>
        <taxon>Dikarya</taxon>
        <taxon>Ascomycota</taxon>
        <taxon>Pezizomycotina</taxon>
        <taxon>Pezizomycetes</taxon>
        <taxon>Pezizales</taxon>
        <taxon>Pyronemataceae</taxon>
        <taxon>Sphaerosporella</taxon>
    </lineage>
</organism>
<sequence>MPSKKTKATSEVAAEPPADAPAKEAAANEPTETKKHRRGSSTAEGGQVFKAEDLAADKTPIIITKEVARLNWKMNTSPSTVEDVNLSQPLTNPPLRAVKIWFPSGIQVTARNLKGVTIKDALKAIYKLYHKKADDELDLPVLDTIEWTEFFATDRDDWGAVLVKQKKEQAPVGKKKK</sequence>
<dbReference type="Proteomes" id="UP000326924">
    <property type="component" value="Unassembled WGS sequence"/>
</dbReference>
<proteinExistence type="predicted"/>
<feature type="domain" description="DUF6699" evidence="2">
    <location>
        <begin position="71"/>
        <end position="136"/>
    </location>
</feature>
<dbReference type="EMBL" id="VXIS01000070">
    <property type="protein sequence ID" value="KAA8908195.1"/>
    <property type="molecule type" value="Genomic_DNA"/>
</dbReference>
<keyword evidence="4" id="KW-1185">Reference proteome</keyword>
<gene>
    <name evidence="3" type="ORF">FN846DRAFT_680065</name>
</gene>
<protein>
    <recommendedName>
        <fullName evidence="2">DUF6699 domain-containing protein</fullName>
    </recommendedName>
</protein>
<reference evidence="3 4" key="1">
    <citation type="submission" date="2019-09" db="EMBL/GenBank/DDBJ databases">
        <title>Draft genome of the ectomycorrhizal ascomycete Sphaerosporella brunnea.</title>
        <authorList>
            <consortium name="DOE Joint Genome Institute"/>
            <person name="Benucci G.M."/>
            <person name="Marozzi G."/>
            <person name="Antonielli L."/>
            <person name="Sanchez S."/>
            <person name="Marco P."/>
            <person name="Wang X."/>
            <person name="Falini L.B."/>
            <person name="Barry K."/>
            <person name="Haridas S."/>
            <person name="Lipzen A."/>
            <person name="Labutti K."/>
            <person name="Grigoriev I.V."/>
            <person name="Murat C."/>
            <person name="Martin F."/>
            <person name="Albertini E."/>
            <person name="Donnini D."/>
            <person name="Bonito G."/>
        </authorList>
    </citation>
    <scope>NUCLEOTIDE SEQUENCE [LARGE SCALE GENOMIC DNA]</scope>
    <source>
        <strain evidence="3 4">Sb_GMNB300</strain>
    </source>
</reference>
<dbReference type="InParanoid" id="A0A5J5EYR3"/>